<gene>
    <name evidence="2" type="ORF">CRP01_31430</name>
</gene>
<accession>A0A2D0N1S9</accession>
<dbReference type="Pfam" id="PF00583">
    <property type="entry name" value="Acetyltransf_1"/>
    <property type="match status" value="1"/>
</dbReference>
<dbReference type="AlphaFoldDB" id="A0A2D0N1S9"/>
<dbReference type="InterPro" id="IPR016181">
    <property type="entry name" value="Acyl_CoA_acyltransferase"/>
</dbReference>
<organism evidence="2 3">
    <name type="scientific">Flavilitoribacter nigricans (strain ATCC 23147 / DSM 23189 / NBRC 102662 / NCIMB 1420 / SS-2)</name>
    <name type="common">Lewinella nigricans</name>
    <dbReference type="NCBI Taxonomy" id="1122177"/>
    <lineage>
        <taxon>Bacteria</taxon>
        <taxon>Pseudomonadati</taxon>
        <taxon>Bacteroidota</taxon>
        <taxon>Saprospiria</taxon>
        <taxon>Saprospirales</taxon>
        <taxon>Lewinellaceae</taxon>
        <taxon>Flavilitoribacter</taxon>
    </lineage>
</organism>
<comment type="caution">
    <text evidence="2">The sequence shown here is derived from an EMBL/GenBank/DDBJ whole genome shotgun (WGS) entry which is preliminary data.</text>
</comment>
<proteinExistence type="predicted"/>
<evidence type="ECO:0000313" key="2">
    <source>
        <dbReference type="EMBL" id="PHN02491.1"/>
    </source>
</evidence>
<dbReference type="GO" id="GO:0016747">
    <property type="term" value="F:acyltransferase activity, transferring groups other than amino-acyl groups"/>
    <property type="evidence" value="ECO:0007669"/>
    <property type="project" value="InterPro"/>
</dbReference>
<dbReference type="SUPFAM" id="SSF55729">
    <property type="entry name" value="Acyl-CoA N-acyltransferases (Nat)"/>
    <property type="match status" value="1"/>
</dbReference>
<sequence>MEKDILYREGNFHIRRYSGIPEDALTFLDRIAWGNEGAVYEHKNTEEHIRQLHRPSLIAIYEGEEIRGTAAFCNTPVGANGREFNCFYIRYFASSPAIRGKGVMKNFSIKVMELIREREAAKTVYFACIERDNRGSYRVVESAGYTNIGTIKTMGFSRFFPRLSPRVDTLGSVAERETVLNLLRKHYRGHALVQFNALFLNDDYYVIREGDEIVAGCQYHRVHWVVNRMKGMMGKVIMNVVPLVPLLNQLFNPRRFEFLAFEGIYCKPGYEDRLQELFESLLAQEGLKSSMFWMGETCPHRIAIERYGNPGLIHTFIKDSDVYILAAFQNMDESEIQLVKDSPLYASAFDYI</sequence>
<name>A0A2D0N1S9_FLAN2</name>
<dbReference type="EMBL" id="PDUD01000039">
    <property type="protein sequence ID" value="PHN02491.1"/>
    <property type="molecule type" value="Genomic_DNA"/>
</dbReference>
<dbReference type="Gene3D" id="3.40.630.30">
    <property type="match status" value="1"/>
</dbReference>
<dbReference type="Proteomes" id="UP000223913">
    <property type="component" value="Unassembled WGS sequence"/>
</dbReference>
<dbReference type="PROSITE" id="PS51186">
    <property type="entry name" value="GNAT"/>
    <property type="match status" value="1"/>
</dbReference>
<evidence type="ECO:0000313" key="3">
    <source>
        <dbReference type="Proteomes" id="UP000223913"/>
    </source>
</evidence>
<keyword evidence="3" id="KW-1185">Reference proteome</keyword>
<keyword evidence="2" id="KW-0808">Transferase</keyword>
<dbReference type="RefSeq" id="WP_099154036.1">
    <property type="nucleotide sequence ID" value="NZ_PDUD01000039.1"/>
</dbReference>
<protein>
    <submittedName>
        <fullName evidence="2">GNAT family N-acetyltransferase</fullName>
    </submittedName>
</protein>
<dbReference type="InterPro" id="IPR000182">
    <property type="entry name" value="GNAT_dom"/>
</dbReference>
<feature type="domain" description="N-acetyltransferase" evidence="1">
    <location>
        <begin position="12"/>
        <end position="166"/>
    </location>
</feature>
<dbReference type="OrthoDB" id="928069at2"/>
<evidence type="ECO:0000259" key="1">
    <source>
        <dbReference type="PROSITE" id="PS51186"/>
    </source>
</evidence>
<reference evidence="2 3" key="1">
    <citation type="submission" date="2017-10" db="EMBL/GenBank/DDBJ databases">
        <title>The draft genome sequence of Lewinella nigricans NBRC 102662.</title>
        <authorList>
            <person name="Wang K."/>
        </authorList>
    </citation>
    <scope>NUCLEOTIDE SEQUENCE [LARGE SCALE GENOMIC DNA]</scope>
    <source>
        <strain evidence="2 3">NBRC 102662</strain>
    </source>
</reference>